<comment type="caution">
    <text evidence="2">The sequence shown here is derived from an EMBL/GenBank/DDBJ whole genome shotgun (WGS) entry which is preliminary data.</text>
</comment>
<feature type="transmembrane region" description="Helical" evidence="1">
    <location>
        <begin position="320"/>
        <end position="340"/>
    </location>
</feature>
<accession>A0A4R9G0L5</accession>
<dbReference type="EMBL" id="RQEP01000012">
    <property type="protein sequence ID" value="TGK04047.1"/>
    <property type="molecule type" value="Genomic_DNA"/>
</dbReference>
<sequence length="661" mass="74182">MILSYVLLRWTLLARDPDGNLGIVWIQFLAGLIPNLHHRKSGRIFTAAFALLSPGLLLYGEGGYLYLSALFSGAVFGIFLRQYVSTFYAHTANDDDPVLRYFYINRPYKNSLEFTQNPKAGFLLIAVFLLLDRLLAYFGTDPITSWILPDWDYSTGISSKYAFALTLDGIGSWLSALLYFFAEETSSHDTDPPGKHWKTGITVGFTANLILGAMQGLAPETDFPFTAGNAETFGVSGFFPDAASFGIGMPVLYGFFFYQIHSRNWRRFSRLLLSLAVFLALGLAGRFQGTGYWLLLIFQTALVVGLSYQRSFRNPILKYSFIPLVVLGTCVALAGVYVIGGMDWSFTSWQLIREDASNAWVKGKTVSKFLEFFWKDGWVQTLSAWNWWKEMPFFGQGFGGFALHWIESGPRAGYPANGIQDFGLTSWVFLLTEGGVIFFLLFFVWIGLEAYTRSSYWFLPLLFFPVSFFEPWTGGAGILAFYLIWLLSSSGASTKTLPKWWMIPAFNLVCLVFGLALTVRSFVKLSSQLQGPEFRYEERKTYQLSAKAKNVEKLGARFHSFHSGASWILGDKGNLSLRVALDEGPKPGKPVYIRWIFSDQNGVELQSRNTPLTSIASQIGLGVPAGAKSLTAKVLRTTWYQAGPSEFYILTEDFDGLNRIR</sequence>
<keyword evidence="3" id="KW-1185">Reference proteome</keyword>
<keyword evidence="1" id="KW-0812">Transmembrane</keyword>
<proteinExistence type="predicted"/>
<feature type="transmembrane region" description="Helical" evidence="1">
    <location>
        <begin position="20"/>
        <end position="37"/>
    </location>
</feature>
<reference evidence="2" key="1">
    <citation type="journal article" date="2019" name="PLoS Negl. Trop. Dis.">
        <title>Revisiting the worldwide diversity of Leptospira species in the environment.</title>
        <authorList>
            <person name="Vincent A.T."/>
            <person name="Schiettekatte O."/>
            <person name="Bourhy P."/>
            <person name="Veyrier F.J."/>
            <person name="Picardeau M."/>
        </authorList>
    </citation>
    <scope>NUCLEOTIDE SEQUENCE [LARGE SCALE GENOMIC DNA]</scope>
    <source>
        <strain evidence="2">SSS9</strain>
    </source>
</reference>
<protein>
    <recommendedName>
        <fullName evidence="4">O-antigen ligase domain-containing protein</fullName>
    </recommendedName>
</protein>
<evidence type="ECO:0008006" key="4">
    <source>
        <dbReference type="Google" id="ProtNLM"/>
    </source>
</evidence>
<feature type="transmembrane region" description="Helical" evidence="1">
    <location>
        <begin position="291"/>
        <end position="308"/>
    </location>
</feature>
<dbReference type="OrthoDB" id="342411at2"/>
<keyword evidence="1" id="KW-1133">Transmembrane helix</keyword>
<feature type="transmembrane region" description="Helical" evidence="1">
    <location>
        <begin position="66"/>
        <end position="84"/>
    </location>
</feature>
<feature type="transmembrane region" description="Helical" evidence="1">
    <location>
        <begin position="424"/>
        <end position="446"/>
    </location>
</feature>
<organism evidence="2 3">
    <name type="scientific">Leptospira semungkisensis</name>
    <dbReference type="NCBI Taxonomy" id="2484985"/>
    <lineage>
        <taxon>Bacteria</taxon>
        <taxon>Pseudomonadati</taxon>
        <taxon>Spirochaetota</taxon>
        <taxon>Spirochaetia</taxon>
        <taxon>Leptospirales</taxon>
        <taxon>Leptospiraceae</taxon>
        <taxon>Leptospira</taxon>
    </lineage>
</organism>
<dbReference type="AlphaFoldDB" id="A0A4R9G0L5"/>
<name>A0A4R9G0L5_9LEPT</name>
<dbReference type="RefSeq" id="WP_135587923.1">
    <property type="nucleotide sequence ID" value="NZ_RQEP01000012.1"/>
</dbReference>
<feature type="transmembrane region" description="Helical" evidence="1">
    <location>
        <begin position="160"/>
        <end position="181"/>
    </location>
</feature>
<evidence type="ECO:0000313" key="2">
    <source>
        <dbReference type="EMBL" id="TGK04047.1"/>
    </source>
</evidence>
<feature type="transmembrane region" description="Helical" evidence="1">
    <location>
        <begin position="458"/>
        <end position="488"/>
    </location>
</feature>
<feature type="transmembrane region" description="Helical" evidence="1">
    <location>
        <begin position="500"/>
        <end position="519"/>
    </location>
</feature>
<evidence type="ECO:0000256" key="1">
    <source>
        <dbReference type="SAM" id="Phobius"/>
    </source>
</evidence>
<feature type="transmembrane region" description="Helical" evidence="1">
    <location>
        <begin position="238"/>
        <end position="256"/>
    </location>
</feature>
<feature type="transmembrane region" description="Helical" evidence="1">
    <location>
        <begin position="268"/>
        <end position="285"/>
    </location>
</feature>
<feature type="transmembrane region" description="Helical" evidence="1">
    <location>
        <begin position="120"/>
        <end position="140"/>
    </location>
</feature>
<gene>
    <name evidence="2" type="ORF">EHO59_10555</name>
</gene>
<feature type="transmembrane region" description="Helical" evidence="1">
    <location>
        <begin position="201"/>
        <end position="218"/>
    </location>
</feature>
<keyword evidence="1" id="KW-0472">Membrane</keyword>
<evidence type="ECO:0000313" key="3">
    <source>
        <dbReference type="Proteomes" id="UP000297453"/>
    </source>
</evidence>
<dbReference type="Proteomes" id="UP000297453">
    <property type="component" value="Unassembled WGS sequence"/>
</dbReference>